<reference evidence="15" key="1">
    <citation type="submission" date="2020-11" db="EMBL/GenBank/DDBJ databases">
        <authorList>
            <person name="Tran Van P."/>
        </authorList>
    </citation>
    <scope>NUCLEOTIDE SEQUENCE</scope>
</reference>
<evidence type="ECO:0000256" key="10">
    <source>
        <dbReference type="ARBA" id="ARBA00023004"/>
    </source>
</evidence>
<dbReference type="Gene3D" id="1.10.630.10">
    <property type="entry name" value="Cytochrome P450"/>
    <property type="match status" value="1"/>
</dbReference>
<evidence type="ECO:0000256" key="11">
    <source>
        <dbReference type="ARBA" id="ARBA00023033"/>
    </source>
</evidence>
<evidence type="ECO:0000256" key="7">
    <source>
        <dbReference type="ARBA" id="ARBA00022824"/>
    </source>
</evidence>
<keyword evidence="12" id="KW-0472">Membrane</keyword>
<evidence type="ECO:0000256" key="12">
    <source>
        <dbReference type="ARBA" id="ARBA00023136"/>
    </source>
</evidence>
<dbReference type="PROSITE" id="PS00086">
    <property type="entry name" value="CYTOCHROME_P450"/>
    <property type="match status" value="1"/>
</dbReference>
<dbReference type="InterPro" id="IPR001128">
    <property type="entry name" value="Cyt_P450"/>
</dbReference>
<comment type="subcellular location">
    <subcellularLocation>
        <location evidence="3">Endoplasmic reticulum membrane</location>
        <topology evidence="3">Peripheral membrane protein</topology>
    </subcellularLocation>
    <subcellularLocation>
        <location evidence="2">Microsome membrane</location>
        <topology evidence="2">Peripheral membrane protein</topology>
    </subcellularLocation>
</comment>
<evidence type="ECO:0000256" key="9">
    <source>
        <dbReference type="ARBA" id="ARBA00023002"/>
    </source>
</evidence>
<comment type="similarity">
    <text evidence="4 14">Belongs to the cytochrome P450 family.</text>
</comment>
<accession>A0A7R9KU77</accession>
<evidence type="ECO:0000256" key="8">
    <source>
        <dbReference type="ARBA" id="ARBA00022848"/>
    </source>
</evidence>
<gene>
    <name evidence="15" type="ORF">OSB1V03_LOCUS9770</name>
</gene>
<dbReference type="Proteomes" id="UP000759131">
    <property type="component" value="Unassembled WGS sequence"/>
</dbReference>
<evidence type="ECO:0000256" key="2">
    <source>
        <dbReference type="ARBA" id="ARBA00004174"/>
    </source>
</evidence>
<keyword evidence="8" id="KW-0492">Microsome</keyword>
<keyword evidence="16" id="KW-1185">Reference proteome</keyword>
<dbReference type="AlphaFoldDB" id="A0A7R9KU77"/>
<sequence>GNEPILVVADPALVNTILVKAFQSFANRHPVCAQPVGLVHMSGDHWKRVRRAVAPAFSSRRMRSMQAVMSDGVANLCRHVGSRLTSDSTRIEVSALDLMSHYVMNCFFQCFYGIDMDGDSRADGRVSAFTAKSFRQFRHHPWREAVSMALNATLLRALAAMGPPADTNAGATKQLTELVVDRVSHMRADRCLKDGVLIELLLAAERNADPMKRLSPSEATATAVSFQGAGYVPTVFMVAYSLCALARNPGVQQRLYDEIVANCPAGDDNDDYDPDYEILGTRLPYLHDFVLEVLRERASMPLSRVATQDYPMAGTGITIKRGQRIEIPVYAITRDERYFPKPEHFDPDRLSKGQGKEFGNLFFGAGPRACVASRFALMLIKTALVRLVRQYRFVAPTHTNCPDTNQEVNNIGGYNLMVGIEKQQMTKMCLGQYTKSGIYKLMMQGNNVSFYIHKTLDKRTDSLAINAQLTVRVDTCEFGGCLSTVPTNKMVSKMWLTIILVLSIACVEIDGEKEHDYKYKGFIFVVKKRDKMEEHFDKLCHDQCYHKKKKNNRNRCRESRFQPIYVAGSFAEGHQYVTYACTVWAGSEAVVFHNVSQPELNLQQREPHTNAIARAGAERQIRIGFNLTLIFAEKTIRVKLKWLRVKLGAMMQGVNGNINILASWYHHTSIT</sequence>
<keyword evidence="6 13" id="KW-0479">Metal-binding</keyword>
<dbReference type="GO" id="GO:0020037">
    <property type="term" value="F:heme binding"/>
    <property type="evidence" value="ECO:0007669"/>
    <property type="project" value="InterPro"/>
</dbReference>
<keyword evidence="9 14" id="KW-0560">Oxidoreductase</keyword>
<evidence type="ECO:0000313" key="16">
    <source>
        <dbReference type="Proteomes" id="UP000759131"/>
    </source>
</evidence>
<keyword evidence="5 13" id="KW-0349">Heme</keyword>
<evidence type="ECO:0000256" key="14">
    <source>
        <dbReference type="RuleBase" id="RU000461"/>
    </source>
</evidence>
<proteinExistence type="inferred from homology"/>
<evidence type="ECO:0000313" key="15">
    <source>
        <dbReference type="EMBL" id="CAD7629353.1"/>
    </source>
</evidence>
<keyword evidence="10 13" id="KW-0408">Iron</keyword>
<dbReference type="SUPFAM" id="SSF48264">
    <property type="entry name" value="Cytochrome P450"/>
    <property type="match status" value="1"/>
</dbReference>
<evidence type="ECO:0000256" key="1">
    <source>
        <dbReference type="ARBA" id="ARBA00001971"/>
    </source>
</evidence>
<comment type="cofactor">
    <cofactor evidence="1 13">
        <name>heme</name>
        <dbReference type="ChEBI" id="CHEBI:30413"/>
    </cofactor>
</comment>
<dbReference type="OrthoDB" id="1470350at2759"/>
<dbReference type="GO" id="GO:0004497">
    <property type="term" value="F:monooxygenase activity"/>
    <property type="evidence" value="ECO:0007669"/>
    <property type="project" value="UniProtKB-KW"/>
</dbReference>
<dbReference type="PANTHER" id="PTHR24292">
    <property type="entry name" value="CYTOCHROME P450"/>
    <property type="match status" value="1"/>
</dbReference>
<protein>
    <recommendedName>
        <fullName evidence="17">Cytochrome P450</fullName>
    </recommendedName>
</protein>
<keyword evidence="7" id="KW-0256">Endoplasmic reticulum</keyword>
<dbReference type="Pfam" id="PF00067">
    <property type="entry name" value="p450"/>
    <property type="match status" value="1"/>
</dbReference>
<dbReference type="GO" id="GO:0016705">
    <property type="term" value="F:oxidoreductase activity, acting on paired donors, with incorporation or reduction of molecular oxygen"/>
    <property type="evidence" value="ECO:0007669"/>
    <property type="project" value="InterPro"/>
</dbReference>
<feature type="binding site" description="axial binding residue" evidence="13">
    <location>
        <position position="370"/>
    </location>
    <ligand>
        <name>heme</name>
        <dbReference type="ChEBI" id="CHEBI:30413"/>
    </ligand>
    <ligandPart>
        <name>Fe</name>
        <dbReference type="ChEBI" id="CHEBI:18248"/>
    </ligandPart>
</feature>
<organism evidence="15">
    <name type="scientific">Medioppia subpectinata</name>
    <dbReference type="NCBI Taxonomy" id="1979941"/>
    <lineage>
        <taxon>Eukaryota</taxon>
        <taxon>Metazoa</taxon>
        <taxon>Ecdysozoa</taxon>
        <taxon>Arthropoda</taxon>
        <taxon>Chelicerata</taxon>
        <taxon>Arachnida</taxon>
        <taxon>Acari</taxon>
        <taxon>Acariformes</taxon>
        <taxon>Sarcoptiformes</taxon>
        <taxon>Oribatida</taxon>
        <taxon>Brachypylina</taxon>
        <taxon>Oppioidea</taxon>
        <taxon>Oppiidae</taxon>
        <taxon>Medioppia</taxon>
    </lineage>
</organism>
<dbReference type="GO" id="GO:0005506">
    <property type="term" value="F:iron ion binding"/>
    <property type="evidence" value="ECO:0007669"/>
    <property type="project" value="InterPro"/>
</dbReference>
<dbReference type="PRINTS" id="PR00463">
    <property type="entry name" value="EP450I"/>
</dbReference>
<dbReference type="EMBL" id="CAJPIZ010006752">
    <property type="protein sequence ID" value="CAG2109783.1"/>
    <property type="molecule type" value="Genomic_DNA"/>
</dbReference>
<dbReference type="PANTHER" id="PTHR24292:SF54">
    <property type="entry name" value="CYP9F3-RELATED"/>
    <property type="match status" value="1"/>
</dbReference>
<evidence type="ECO:0000256" key="3">
    <source>
        <dbReference type="ARBA" id="ARBA00004406"/>
    </source>
</evidence>
<feature type="non-terminal residue" evidence="15">
    <location>
        <position position="671"/>
    </location>
</feature>
<keyword evidence="11 14" id="KW-0503">Monooxygenase</keyword>
<evidence type="ECO:0008006" key="17">
    <source>
        <dbReference type="Google" id="ProtNLM"/>
    </source>
</evidence>
<evidence type="ECO:0000256" key="6">
    <source>
        <dbReference type="ARBA" id="ARBA00022723"/>
    </source>
</evidence>
<dbReference type="GO" id="GO:0005789">
    <property type="term" value="C:endoplasmic reticulum membrane"/>
    <property type="evidence" value="ECO:0007669"/>
    <property type="project" value="UniProtKB-SubCell"/>
</dbReference>
<evidence type="ECO:0000256" key="4">
    <source>
        <dbReference type="ARBA" id="ARBA00010617"/>
    </source>
</evidence>
<evidence type="ECO:0000256" key="5">
    <source>
        <dbReference type="ARBA" id="ARBA00022617"/>
    </source>
</evidence>
<name>A0A7R9KU77_9ACAR</name>
<dbReference type="InterPro" id="IPR036396">
    <property type="entry name" value="Cyt_P450_sf"/>
</dbReference>
<dbReference type="InterPro" id="IPR002401">
    <property type="entry name" value="Cyt_P450_E_grp-I"/>
</dbReference>
<dbReference type="InterPro" id="IPR050476">
    <property type="entry name" value="Insect_CytP450_Detox"/>
</dbReference>
<dbReference type="InterPro" id="IPR017972">
    <property type="entry name" value="Cyt_P450_CS"/>
</dbReference>
<dbReference type="EMBL" id="OC861327">
    <property type="protein sequence ID" value="CAD7629353.1"/>
    <property type="molecule type" value="Genomic_DNA"/>
</dbReference>
<evidence type="ECO:0000256" key="13">
    <source>
        <dbReference type="PIRSR" id="PIRSR602401-1"/>
    </source>
</evidence>